<evidence type="ECO:0000256" key="1">
    <source>
        <dbReference type="SAM" id="MobiDB-lite"/>
    </source>
</evidence>
<evidence type="ECO:0000313" key="2">
    <source>
        <dbReference type="EMBL" id="MDO1585583.1"/>
    </source>
</evidence>
<sequence length="116" mass="13111">MSKDLGFGKPAKAEPRKLETKMLDLSGFAPRQPERGVSPKDEQIDQLKADQAAERAGFQSREPTQRIKRIRKSSEPLDQAFVRAPLDVINRFKDYCNQTGMSYGEALEELMRKAGL</sequence>
<organism evidence="2 3">
    <name type="scientific">Rhizobium oryzicola</name>
    <dbReference type="NCBI Taxonomy" id="1232668"/>
    <lineage>
        <taxon>Bacteria</taxon>
        <taxon>Pseudomonadati</taxon>
        <taxon>Pseudomonadota</taxon>
        <taxon>Alphaproteobacteria</taxon>
        <taxon>Hyphomicrobiales</taxon>
        <taxon>Rhizobiaceae</taxon>
        <taxon>Rhizobium/Agrobacterium group</taxon>
        <taxon>Rhizobium</taxon>
    </lineage>
</organism>
<accession>A0ABT8T4L9</accession>
<comment type="caution">
    <text evidence="2">The sequence shown here is derived from an EMBL/GenBank/DDBJ whole genome shotgun (WGS) entry which is preliminary data.</text>
</comment>
<feature type="compositionally biased region" description="Basic and acidic residues" evidence="1">
    <location>
        <begin position="11"/>
        <end position="22"/>
    </location>
</feature>
<feature type="region of interest" description="Disordered" evidence="1">
    <location>
        <begin position="1"/>
        <end position="72"/>
    </location>
</feature>
<dbReference type="RefSeq" id="WP_302079850.1">
    <property type="nucleotide sequence ID" value="NZ_JAUKWQ010000017.1"/>
</dbReference>
<gene>
    <name evidence="2" type="ORF">Q2T52_26140</name>
</gene>
<reference evidence="2" key="1">
    <citation type="journal article" date="2015" name="Int. J. Syst. Evol. Microbiol.">
        <title>Rhizobium oryzicola sp. nov., potential plant-growth-promoting endophytic bacteria isolated from rice roots.</title>
        <authorList>
            <person name="Zhang X.X."/>
            <person name="Gao J.S."/>
            <person name="Cao Y.H."/>
            <person name="Sheirdil R.A."/>
            <person name="Wang X.C."/>
            <person name="Zhang L."/>
        </authorList>
    </citation>
    <scope>NUCLEOTIDE SEQUENCE</scope>
    <source>
        <strain evidence="2">05753</strain>
    </source>
</reference>
<proteinExistence type="predicted"/>
<feature type="compositionally biased region" description="Basic and acidic residues" evidence="1">
    <location>
        <begin position="32"/>
        <end position="53"/>
    </location>
</feature>
<protein>
    <recommendedName>
        <fullName evidence="4">Stability/partitioning determinant</fullName>
    </recommendedName>
</protein>
<name>A0ABT8T4L9_9HYPH</name>
<keyword evidence="3" id="KW-1185">Reference proteome</keyword>
<dbReference type="Proteomes" id="UP001169006">
    <property type="component" value="Unassembled WGS sequence"/>
</dbReference>
<evidence type="ECO:0008006" key="4">
    <source>
        <dbReference type="Google" id="ProtNLM"/>
    </source>
</evidence>
<evidence type="ECO:0000313" key="3">
    <source>
        <dbReference type="Proteomes" id="UP001169006"/>
    </source>
</evidence>
<dbReference type="EMBL" id="JAUKWQ010000017">
    <property type="protein sequence ID" value="MDO1585583.1"/>
    <property type="molecule type" value="Genomic_DNA"/>
</dbReference>
<reference evidence="2" key="2">
    <citation type="submission" date="2023-07" db="EMBL/GenBank/DDBJ databases">
        <authorList>
            <person name="Sun H."/>
        </authorList>
    </citation>
    <scope>NUCLEOTIDE SEQUENCE</scope>
    <source>
        <strain evidence="2">05753</strain>
    </source>
</reference>